<evidence type="ECO:0000256" key="5">
    <source>
        <dbReference type="PIRSR" id="PIRSR601486-1"/>
    </source>
</evidence>
<dbReference type="GO" id="GO:0020037">
    <property type="term" value="F:heme binding"/>
    <property type="evidence" value="ECO:0007669"/>
    <property type="project" value="InterPro"/>
</dbReference>
<name>A0A5Q6RJP2_9ACTN</name>
<evidence type="ECO:0000313" key="7">
    <source>
        <dbReference type="Proteomes" id="UP000307768"/>
    </source>
</evidence>
<dbReference type="Gene3D" id="1.10.490.10">
    <property type="entry name" value="Globins"/>
    <property type="match status" value="1"/>
</dbReference>
<sequence length="129" mass="13779">MTEAVAAQDEQTPYERVGGGAAVKVVVDRFYELVLADETLAPYFTDSDLTNLKRHQVQLISHLLDGPVSYEGRELRDAHAGLAITPEAYARVTEHLVGVLVDAGVPDDIIASLGGTLGAVEPEIVAPQN</sequence>
<organism evidence="6 7">
    <name type="scientific">Mumia zhuanghuii</name>
    <dbReference type="NCBI Taxonomy" id="2585211"/>
    <lineage>
        <taxon>Bacteria</taxon>
        <taxon>Bacillati</taxon>
        <taxon>Actinomycetota</taxon>
        <taxon>Actinomycetes</taxon>
        <taxon>Propionibacteriales</taxon>
        <taxon>Nocardioidaceae</taxon>
        <taxon>Mumia</taxon>
    </lineage>
</organism>
<comment type="caution">
    <text evidence="6">The sequence shown here is derived from an EMBL/GenBank/DDBJ whole genome shotgun (WGS) entry which is preliminary data.</text>
</comment>
<dbReference type="OrthoDB" id="9798157at2"/>
<feature type="binding site" description="distal binding residue" evidence="5">
    <location>
        <position position="79"/>
    </location>
    <ligand>
        <name>heme</name>
        <dbReference type="ChEBI" id="CHEBI:30413"/>
    </ligand>
    <ligandPart>
        <name>Fe</name>
        <dbReference type="ChEBI" id="CHEBI:18248"/>
    </ligandPart>
</feature>
<dbReference type="SUPFAM" id="SSF46458">
    <property type="entry name" value="Globin-like"/>
    <property type="match status" value="1"/>
</dbReference>
<keyword evidence="2 5" id="KW-0349">Heme</keyword>
<dbReference type="RefSeq" id="WP_149771597.1">
    <property type="nucleotide sequence ID" value="NZ_VDFQ02000007.1"/>
</dbReference>
<dbReference type="GO" id="GO:0046872">
    <property type="term" value="F:metal ion binding"/>
    <property type="evidence" value="ECO:0007669"/>
    <property type="project" value="UniProtKB-KW"/>
</dbReference>
<evidence type="ECO:0000256" key="1">
    <source>
        <dbReference type="ARBA" id="ARBA00022448"/>
    </source>
</evidence>
<reference evidence="6 7" key="1">
    <citation type="submission" date="2019-09" db="EMBL/GenBank/DDBJ databases">
        <title>Mumia zhuanghuii sp. nov. isolated from the intestinal contents of plateau pika (Ochotona curzoniae) in the Qinghai-Tibet plateau of China.</title>
        <authorList>
            <person name="Tian Z."/>
        </authorList>
    </citation>
    <scope>NUCLEOTIDE SEQUENCE [LARGE SCALE GENOMIC DNA]</scope>
    <source>
        <strain evidence="7">350</strain>
    </source>
</reference>
<dbReference type="GO" id="GO:0019825">
    <property type="term" value="F:oxygen binding"/>
    <property type="evidence" value="ECO:0007669"/>
    <property type="project" value="InterPro"/>
</dbReference>
<dbReference type="EMBL" id="VDFQ02000007">
    <property type="protein sequence ID" value="KAA1418308.1"/>
    <property type="molecule type" value="Genomic_DNA"/>
</dbReference>
<dbReference type="Pfam" id="PF01152">
    <property type="entry name" value="Bac_globin"/>
    <property type="match status" value="1"/>
</dbReference>
<dbReference type="InterPro" id="IPR012292">
    <property type="entry name" value="Globin/Proto"/>
</dbReference>
<evidence type="ECO:0000256" key="3">
    <source>
        <dbReference type="ARBA" id="ARBA00022723"/>
    </source>
</evidence>
<accession>A0A5Q6RJP2</accession>
<dbReference type="InterPro" id="IPR009050">
    <property type="entry name" value="Globin-like_sf"/>
</dbReference>
<gene>
    <name evidence="6" type="ORF">FE697_021030</name>
</gene>
<evidence type="ECO:0000256" key="4">
    <source>
        <dbReference type="ARBA" id="ARBA00023004"/>
    </source>
</evidence>
<dbReference type="AlphaFoldDB" id="A0A5Q6RJP2"/>
<proteinExistence type="predicted"/>
<feature type="binding site" description="distal binding residue" evidence="5">
    <location>
        <position position="55"/>
    </location>
    <ligand>
        <name>heme</name>
        <dbReference type="ChEBI" id="CHEBI:30413"/>
    </ligand>
    <ligandPart>
        <name>Fe</name>
        <dbReference type="ChEBI" id="CHEBI:18248"/>
    </ligandPart>
</feature>
<protein>
    <submittedName>
        <fullName evidence="6">Group 1 truncated hemoglobin</fullName>
    </submittedName>
</protein>
<evidence type="ECO:0000313" key="6">
    <source>
        <dbReference type="EMBL" id="KAA1418308.1"/>
    </source>
</evidence>
<keyword evidence="1" id="KW-0813">Transport</keyword>
<dbReference type="Proteomes" id="UP000307768">
    <property type="component" value="Unassembled WGS sequence"/>
</dbReference>
<dbReference type="CDD" id="cd00454">
    <property type="entry name" value="TrHb1_N"/>
    <property type="match status" value="1"/>
</dbReference>
<evidence type="ECO:0000256" key="2">
    <source>
        <dbReference type="ARBA" id="ARBA00022617"/>
    </source>
</evidence>
<keyword evidence="4 5" id="KW-0408">Iron</keyword>
<keyword evidence="3 5" id="KW-0479">Metal-binding</keyword>
<dbReference type="InterPro" id="IPR001486">
    <property type="entry name" value="Hemoglobin_trunc"/>
</dbReference>